<comment type="caution">
    <text evidence="4">The sequence shown here is derived from an EMBL/GenBank/DDBJ whole genome shotgun (WGS) entry which is preliminary data.</text>
</comment>
<feature type="compositionally biased region" description="Polar residues" evidence="2">
    <location>
        <begin position="7"/>
        <end position="20"/>
    </location>
</feature>
<reference evidence="5" key="1">
    <citation type="journal article" date="2019" name="Int. J. Syst. Evol. Microbiol.">
        <title>The Global Catalogue of Microorganisms (GCM) 10K type strain sequencing project: providing services to taxonomists for standard genome sequencing and annotation.</title>
        <authorList>
            <consortium name="The Broad Institute Genomics Platform"/>
            <consortium name="The Broad Institute Genome Sequencing Center for Infectious Disease"/>
            <person name="Wu L."/>
            <person name="Ma J."/>
        </authorList>
    </citation>
    <scope>NUCLEOTIDE SEQUENCE [LARGE SCALE GENOMIC DNA]</scope>
    <source>
        <strain evidence="5">JCM 17919</strain>
    </source>
</reference>
<feature type="region of interest" description="Disordered" evidence="2">
    <location>
        <begin position="1"/>
        <end position="20"/>
    </location>
</feature>
<organism evidence="4 5">
    <name type="scientific">Flaviaesturariibacter amylovorans</name>
    <dbReference type="NCBI Taxonomy" id="1084520"/>
    <lineage>
        <taxon>Bacteria</taxon>
        <taxon>Pseudomonadati</taxon>
        <taxon>Bacteroidota</taxon>
        <taxon>Chitinophagia</taxon>
        <taxon>Chitinophagales</taxon>
        <taxon>Chitinophagaceae</taxon>
        <taxon>Flaviaestuariibacter</taxon>
    </lineage>
</organism>
<evidence type="ECO:0000313" key="4">
    <source>
        <dbReference type="EMBL" id="GAA4322283.1"/>
    </source>
</evidence>
<dbReference type="Proteomes" id="UP001501725">
    <property type="component" value="Unassembled WGS sequence"/>
</dbReference>
<comment type="similarity">
    <text evidence="1">Belongs to the prokaryotic/mitochondrial release factor family.</text>
</comment>
<dbReference type="PROSITE" id="PS00745">
    <property type="entry name" value="RF_PROK_I"/>
    <property type="match status" value="1"/>
</dbReference>
<dbReference type="PANTHER" id="PTHR47814:SF1">
    <property type="entry name" value="PEPTIDYL-TRNA HYDROLASE ARFB"/>
    <property type="match status" value="1"/>
</dbReference>
<dbReference type="GO" id="GO:0016787">
    <property type="term" value="F:hydrolase activity"/>
    <property type="evidence" value="ECO:0007669"/>
    <property type="project" value="UniProtKB-KW"/>
</dbReference>
<evidence type="ECO:0000256" key="1">
    <source>
        <dbReference type="ARBA" id="ARBA00010835"/>
    </source>
</evidence>
<keyword evidence="4" id="KW-0378">Hydrolase</keyword>
<keyword evidence="5" id="KW-1185">Reference proteome</keyword>
<dbReference type="PANTHER" id="PTHR47814">
    <property type="entry name" value="PEPTIDYL-TRNA HYDROLASE ARFB"/>
    <property type="match status" value="1"/>
</dbReference>
<dbReference type="Gene3D" id="3.30.160.20">
    <property type="match status" value="1"/>
</dbReference>
<dbReference type="Pfam" id="PF00472">
    <property type="entry name" value="RF-1"/>
    <property type="match status" value="1"/>
</dbReference>
<evidence type="ECO:0000256" key="2">
    <source>
        <dbReference type="SAM" id="MobiDB-lite"/>
    </source>
</evidence>
<sequence>MDLTPEIQFQTTRSGGKGGQNVNKVETAVLAWFPVAASALLSEEQKALVLEKLRHRINAEGAVWVKAQTFRTQLENRREAARKLHELVAGALHRKKMRLATRIPKGVKEARLRGKKRDAEIKSGRRKFRPGDI</sequence>
<dbReference type="InterPro" id="IPR000352">
    <property type="entry name" value="Pep_chain_release_fac_I"/>
</dbReference>
<feature type="region of interest" description="Disordered" evidence="2">
    <location>
        <begin position="108"/>
        <end position="133"/>
    </location>
</feature>
<dbReference type="NCBIfam" id="NF006718">
    <property type="entry name" value="PRK09256.1"/>
    <property type="match status" value="1"/>
</dbReference>
<dbReference type="InterPro" id="IPR045853">
    <property type="entry name" value="Pep_chain_release_fac_I_sf"/>
</dbReference>
<accession>A0ABP8GE56</accession>
<name>A0ABP8GE56_9BACT</name>
<evidence type="ECO:0000259" key="3">
    <source>
        <dbReference type="PROSITE" id="PS00745"/>
    </source>
</evidence>
<gene>
    <name evidence="4" type="primary">arfB</name>
    <name evidence="4" type="ORF">GCM10023184_08570</name>
</gene>
<feature type="domain" description="Prokaryotic-type class I peptide chain release factors" evidence="3">
    <location>
        <begin position="13"/>
        <end position="29"/>
    </location>
</feature>
<evidence type="ECO:0000313" key="5">
    <source>
        <dbReference type="Proteomes" id="UP001501725"/>
    </source>
</evidence>
<dbReference type="EMBL" id="BAABGY010000002">
    <property type="protein sequence ID" value="GAA4322283.1"/>
    <property type="molecule type" value="Genomic_DNA"/>
</dbReference>
<proteinExistence type="inferred from homology"/>
<dbReference type="SUPFAM" id="SSF75620">
    <property type="entry name" value="Release factor"/>
    <property type="match status" value="1"/>
</dbReference>
<protein>
    <submittedName>
        <fullName evidence="4">Alternative ribosome rescue aminoacyl-tRNA hydrolase ArfB</fullName>
    </submittedName>
</protein>